<dbReference type="RefSeq" id="WP_072677465.1">
    <property type="nucleotide sequence ID" value="NZ_MPKY01000001.1"/>
</dbReference>
<organism evidence="4 5">
    <name type="scientific">Marinobacter nauticus</name>
    <name type="common">Marinobacter hydrocarbonoclasticus</name>
    <name type="synonym">Marinobacter aquaeolei</name>
    <dbReference type="NCBI Taxonomy" id="2743"/>
    <lineage>
        <taxon>Bacteria</taxon>
        <taxon>Pseudomonadati</taxon>
        <taxon>Pseudomonadota</taxon>
        <taxon>Gammaproteobacteria</taxon>
        <taxon>Pseudomonadales</taxon>
        <taxon>Marinobacteraceae</taxon>
        <taxon>Marinobacter</taxon>
    </lineage>
</organism>
<keyword evidence="1 4" id="KW-0808">Transferase</keyword>
<evidence type="ECO:0000256" key="1">
    <source>
        <dbReference type="ARBA" id="ARBA00022679"/>
    </source>
</evidence>
<evidence type="ECO:0000259" key="3">
    <source>
        <dbReference type="Pfam" id="PF13439"/>
    </source>
</evidence>
<dbReference type="Pfam" id="PF00534">
    <property type="entry name" value="Glycos_transf_1"/>
    <property type="match status" value="1"/>
</dbReference>
<dbReference type="PANTHER" id="PTHR46401:SF2">
    <property type="entry name" value="GLYCOSYLTRANSFERASE WBBK-RELATED"/>
    <property type="match status" value="1"/>
</dbReference>
<dbReference type="GO" id="GO:0016757">
    <property type="term" value="F:glycosyltransferase activity"/>
    <property type="evidence" value="ECO:0007669"/>
    <property type="project" value="InterPro"/>
</dbReference>
<dbReference type="AlphaFoldDB" id="A0A1M2UZ36"/>
<dbReference type="SUPFAM" id="SSF53335">
    <property type="entry name" value="S-adenosyl-L-methionine-dependent methyltransferases"/>
    <property type="match status" value="1"/>
</dbReference>
<dbReference type="OrthoDB" id="4611853at2"/>
<gene>
    <name evidence="4" type="ORF">BEE62_11255</name>
</gene>
<feature type="domain" description="Glycosyltransferase subfamily 4-like N-terminal" evidence="3">
    <location>
        <begin position="88"/>
        <end position="160"/>
    </location>
</feature>
<dbReference type="Pfam" id="PF13439">
    <property type="entry name" value="Glyco_transf_4"/>
    <property type="match status" value="1"/>
</dbReference>
<evidence type="ECO:0000313" key="5">
    <source>
        <dbReference type="Proteomes" id="UP000183986"/>
    </source>
</evidence>
<dbReference type="Proteomes" id="UP000183986">
    <property type="component" value="Unassembled WGS sequence"/>
</dbReference>
<dbReference type="GO" id="GO:0009103">
    <property type="term" value="P:lipopolysaccharide biosynthetic process"/>
    <property type="evidence" value="ECO:0007669"/>
    <property type="project" value="TreeGrafter"/>
</dbReference>
<dbReference type="CDD" id="cd03801">
    <property type="entry name" value="GT4_PimA-like"/>
    <property type="match status" value="1"/>
</dbReference>
<dbReference type="SUPFAM" id="SSF53756">
    <property type="entry name" value="UDP-Glycosyltransferase/glycogen phosphorylase"/>
    <property type="match status" value="1"/>
</dbReference>
<evidence type="ECO:0000259" key="2">
    <source>
        <dbReference type="Pfam" id="PF00534"/>
    </source>
</evidence>
<protein>
    <submittedName>
        <fullName evidence="4">Glycosyl transferase family 1</fullName>
    </submittedName>
</protein>
<dbReference type="InterPro" id="IPR029063">
    <property type="entry name" value="SAM-dependent_MTases_sf"/>
</dbReference>
<name>A0A1M2UZ36_MARNT</name>
<proteinExistence type="predicted"/>
<dbReference type="InterPro" id="IPR001296">
    <property type="entry name" value="Glyco_trans_1"/>
</dbReference>
<sequence length="643" mass="70161">MPASDLWFVVPGDPDQNTGGYRYVQRLVAASRLAGVNARVHGLAGCFPRPDQTATDAMHGFLASLPENTFVVLDGLAMGAMPDVLERHRTRLQLVALVHHPLADETGLSQKQQAWFREAERQSLAQVSRVVTTSEYTAHRVQQDYGVPSWKITTAQPAVDALFFQMERDHLDKPMRLLCVGHLSPRKAQHQLVDALATLRELPWQCTLVGAEDRDPDYALALRSAIARHGLADRIQLLGELSEPALEEAYRRADLFVFPSLYEGYGMVIDEALAAGLPVLSSDGGALALTTSKPGARNFPAGNARVLASELRNLLTNTADFSDLARRARAHRSDIRQWSDTTREFLGSLGISVEGDPARFSGQWLEAREPADHAARSRALTDTLANWLTVEYNTKAAGKPAGDPLHLVDIGSGRGSNPGYLIPRLPVPQRWTLIEPDQHLLGLACHRVEALDAPAVPSMRELTPHNLDELLPDDAVLVTASALIDLVSEHWLRAFSSAVVRRRAGVLVVISYSGHFELAPSHASDALVQELVNQHQHGDKGSGAALGPEATGVLERLLREAGYTVTVEQSRWHLSPGQGGNSAELITMLMTGWADAACQQNPAAEAEIRTWLADRQDQLARHELRVVVDHLDLLGLPDSGLPA</sequence>
<keyword evidence="5" id="KW-1185">Reference proteome</keyword>
<feature type="domain" description="Glycosyl transferase family 1" evidence="2">
    <location>
        <begin position="172"/>
        <end position="329"/>
    </location>
</feature>
<dbReference type="Gene3D" id="3.40.50.2000">
    <property type="entry name" value="Glycogen Phosphorylase B"/>
    <property type="match status" value="2"/>
</dbReference>
<accession>A0A1M2UZ36</accession>
<dbReference type="InterPro" id="IPR028098">
    <property type="entry name" value="Glyco_trans_4-like_N"/>
</dbReference>
<dbReference type="EMBL" id="MPKY01000001">
    <property type="protein sequence ID" value="OJT00605.1"/>
    <property type="molecule type" value="Genomic_DNA"/>
</dbReference>
<comment type="caution">
    <text evidence="4">The sequence shown here is derived from an EMBL/GenBank/DDBJ whole genome shotgun (WGS) entry which is preliminary data.</text>
</comment>
<evidence type="ECO:0000313" key="4">
    <source>
        <dbReference type="EMBL" id="OJT00605.1"/>
    </source>
</evidence>
<reference evidence="4" key="1">
    <citation type="submission" date="2016-11" db="EMBL/GenBank/DDBJ databases">
        <title>Draft Genome Sequence of Marinobacter hydrocarbonoclasticus strain STW2, a polyaromatic aromatic hydrocarbon degrading and denitrifying bacterium from rhizosphere of Seagrass Enhalus acodoides.</title>
        <authorList>
            <person name="Ling J."/>
            <person name="Dong J."/>
        </authorList>
    </citation>
    <scope>NUCLEOTIDE SEQUENCE [LARGE SCALE GENOMIC DNA]</scope>
    <source>
        <strain evidence="4">STW2</strain>
    </source>
</reference>
<dbReference type="PANTHER" id="PTHR46401">
    <property type="entry name" value="GLYCOSYLTRANSFERASE WBBK-RELATED"/>
    <property type="match status" value="1"/>
</dbReference>